<feature type="chain" id="PRO_5046914316" evidence="1">
    <location>
        <begin position="31"/>
        <end position="92"/>
    </location>
</feature>
<accession>A0ABW9CN20</accession>
<proteinExistence type="predicted"/>
<protein>
    <submittedName>
        <fullName evidence="2">Uncharacterized protein</fullName>
    </submittedName>
</protein>
<comment type="caution">
    <text evidence="2">The sequence shown here is derived from an EMBL/GenBank/DDBJ whole genome shotgun (WGS) entry which is preliminary data.</text>
</comment>
<gene>
    <name evidence="2" type="ORF">PQR08_21090</name>
</gene>
<feature type="signal peptide" evidence="1">
    <location>
        <begin position="1"/>
        <end position="30"/>
    </location>
</feature>
<evidence type="ECO:0000313" key="2">
    <source>
        <dbReference type="EMBL" id="MFM0519931.1"/>
    </source>
</evidence>
<evidence type="ECO:0000256" key="1">
    <source>
        <dbReference type="SAM" id="SignalP"/>
    </source>
</evidence>
<reference evidence="2 3" key="1">
    <citation type="journal article" date="2024" name="Chem. Sci.">
        <title>Discovery of megapolipeptins by genome mining of a Burkholderiales bacteria collection.</title>
        <authorList>
            <person name="Paulo B.S."/>
            <person name="Recchia M.J.J."/>
            <person name="Lee S."/>
            <person name="Fergusson C.H."/>
            <person name="Romanowski S.B."/>
            <person name="Hernandez A."/>
            <person name="Krull N."/>
            <person name="Liu D.Y."/>
            <person name="Cavanagh H."/>
            <person name="Bos A."/>
            <person name="Gray C.A."/>
            <person name="Murphy B.T."/>
            <person name="Linington R.G."/>
            <person name="Eustaquio A.S."/>
        </authorList>
    </citation>
    <scope>NUCLEOTIDE SEQUENCE [LARGE SCALE GENOMIC DNA]</scope>
    <source>
        <strain evidence="2 3">RL17-374-BIF-D</strain>
    </source>
</reference>
<dbReference type="Proteomes" id="UP001629462">
    <property type="component" value="Unassembled WGS sequence"/>
</dbReference>
<sequence>MHRSHSIPGAFALIASVFAFFAMSAAPVHAVEPLPDARILSDTPFDFRADRDIFSRMPAEHGDSRIFKPSEIVRRATEARLMNERSGQQPTI</sequence>
<evidence type="ECO:0000313" key="3">
    <source>
        <dbReference type="Proteomes" id="UP001629462"/>
    </source>
</evidence>
<keyword evidence="1" id="KW-0732">Signal</keyword>
<keyword evidence="3" id="KW-1185">Reference proteome</keyword>
<name>A0ABW9CN20_9BURK</name>
<organism evidence="2 3">
    <name type="scientific">Caballeronia jiangsuensis</name>
    <dbReference type="NCBI Taxonomy" id="1458357"/>
    <lineage>
        <taxon>Bacteria</taxon>
        <taxon>Pseudomonadati</taxon>
        <taxon>Pseudomonadota</taxon>
        <taxon>Betaproteobacteria</taxon>
        <taxon>Burkholderiales</taxon>
        <taxon>Burkholderiaceae</taxon>
        <taxon>Caballeronia</taxon>
    </lineage>
</organism>
<dbReference type="RefSeq" id="WP_250484366.1">
    <property type="nucleotide sequence ID" value="NZ_JAQQDB010000019.1"/>
</dbReference>
<dbReference type="EMBL" id="JAQQDB010000019">
    <property type="protein sequence ID" value="MFM0519931.1"/>
    <property type="molecule type" value="Genomic_DNA"/>
</dbReference>